<protein>
    <submittedName>
        <fullName evidence="4">Cobalamin-binding protein</fullName>
    </submittedName>
</protein>
<dbReference type="Proteomes" id="UP000642180">
    <property type="component" value="Unassembled WGS sequence"/>
</dbReference>
<dbReference type="InterPro" id="IPR002491">
    <property type="entry name" value="ABC_transptr_periplasmic_BD"/>
</dbReference>
<dbReference type="InterPro" id="IPR054828">
    <property type="entry name" value="Vit_B12_bind_prot"/>
</dbReference>
<dbReference type="PANTHER" id="PTHR30535">
    <property type="entry name" value="VITAMIN B12-BINDING PROTEIN"/>
    <property type="match status" value="1"/>
</dbReference>
<sequence length="301" mass="33198">MKMNRLLIVLGCLVAIQAHAVVTLQDDAGNTVTLQKPAERIVSLAPHATEMLFAAGAGDRIVGTVEYSDYPAAALQIPRVGNHQQIDVERVIAARPDVLVVWLHGSSERQIEHLRKLGIPFFYSEPKRLSDIPEGIARMAKLAGTEKAAAPEIMRQRELLGNLTARYAQRPPVRTFYQVWGKPIYTLNGKHIMSDVLRVCGGQNIFAELNTTAPTVSTEAVLLADPEAMIVGARKEKKTSELEIWEPYKNLTAVRRGNLFAIDGDLLNRAGPRLIQGTQAICEKLELARSRRPVSDLPSVK</sequence>
<evidence type="ECO:0000313" key="5">
    <source>
        <dbReference type="Proteomes" id="UP000642180"/>
    </source>
</evidence>
<dbReference type="Gene3D" id="3.40.50.1980">
    <property type="entry name" value="Nitrogenase molybdenum iron protein domain"/>
    <property type="match status" value="2"/>
</dbReference>
<name>A0A8J3ANP4_9BURK</name>
<organism evidence="4 5">
    <name type="scientific">Oxalicibacterium faecigallinarum</name>
    <dbReference type="NCBI Taxonomy" id="573741"/>
    <lineage>
        <taxon>Bacteria</taxon>
        <taxon>Pseudomonadati</taxon>
        <taxon>Pseudomonadota</taxon>
        <taxon>Betaproteobacteria</taxon>
        <taxon>Burkholderiales</taxon>
        <taxon>Oxalobacteraceae</taxon>
        <taxon>Oxalicibacterium</taxon>
    </lineage>
</organism>
<comment type="caution">
    <text evidence="4">The sequence shown here is derived from an EMBL/GenBank/DDBJ whole genome shotgun (WGS) entry which is preliminary data.</text>
</comment>
<dbReference type="SUPFAM" id="SSF53807">
    <property type="entry name" value="Helical backbone' metal receptor"/>
    <property type="match status" value="1"/>
</dbReference>
<dbReference type="CDD" id="cd01144">
    <property type="entry name" value="BtuF"/>
    <property type="match status" value="1"/>
</dbReference>
<keyword evidence="1 2" id="KW-0732">Signal</keyword>
<proteinExistence type="predicted"/>
<reference evidence="5" key="1">
    <citation type="journal article" date="2019" name="Int. J. Syst. Evol. Microbiol.">
        <title>The Global Catalogue of Microorganisms (GCM) 10K type strain sequencing project: providing services to taxonomists for standard genome sequencing and annotation.</title>
        <authorList>
            <consortium name="The Broad Institute Genomics Platform"/>
            <consortium name="The Broad Institute Genome Sequencing Center for Infectious Disease"/>
            <person name="Wu L."/>
            <person name="Ma J."/>
        </authorList>
    </citation>
    <scope>NUCLEOTIDE SEQUENCE [LARGE SCALE GENOMIC DNA]</scope>
    <source>
        <strain evidence="5">CCM 2767</strain>
    </source>
</reference>
<dbReference type="InterPro" id="IPR050902">
    <property type="entry name" value="ABC_Transporter_SBP"/>
</dbReference>
<keyword evidence="5" id="KW-1185">Reference proteome</keyword>
<dbReference type="PROSITE" id="PS50983">
    <property type="entry name" value="FE_B12_PBP"/>
    <property type="match status" value="1"/>
</dbReference>
<evidence type="ECO:0000256" key="1">
    <source>
        <dbReference type="ARBA" id="ARBA00022729"/>
    </source>
</evidence>
<feature type="chain" id="PRO_5035304407" evidence="2">
    <location>
        <begin position="21"/>
        <end position="301"/>
    </location>
</feature>
<gene>
    <name evidence="4" type="primary">btuF</name>
    <name evidence="4" type="ORF">GCM10008066_12170</name>
</gene>
<evidence type="ECO:0000313" key="4">
    <source>
        <dbReference type="EMBL" id="GGI18072.1"/>
    </source>
</evidence>
<dbReference type="EMBL" id="BMDI01000001">
    <property type="protein sequence ID" value="GGI18072.1"/>
    <property type="molecule type" value="Genomic_DNA"/>
</dbReference>
<evidence type="ECO:0000259" key="3">
    <source>
        <dbReference type="PROSITE" id="PS50983"/>
    </source>
</evidence>
<feature type="domain" description="Fe/B12 periplasmic-binding" evidence="3">
    <location>
        <begin position="40"/>
        <end position="289"/>
    </location>
</feature>
<dbReference type="AlphaFoldDB" id="A0A8J3ANP4"/>
<accession>A0A8J3ANP4</accession>
<feature type="signal peptide" evidence="2">
    <location>
        <begin position="1"/>
        <end position="20"/>
    </location>
</feature>
<evidence type="ECO:0000256" key="2">
    <source>
        <dbReference type="SAM" id="SignalP"/>
    </source>
</evidence>
<dbReference type="NCBIfam" id="NF038402">
    <property type="entry name" value="TroA_like"/>
    <property type="match status" value="1"/>
</dbReference>
<dbReference type="PANTHER" id="PTHR30535:SF34">
    <property type="entry name" value="MOLYBDATE-BINDING PROTEIN MOLA"/>
    <property type="match status" value="1"/>
</dbReference>
<dbReference type="Pfam" id="PF01497">
    <property type="entry name" value="Peripla_BP_2"/>
    <property type="match status" value="1"/>
</dbReference>